<evidence type="ECO:0000313" key="3">
    <source>
        <dbReference type="Proteomes" id="UP000238413"/>
    </source>
</evidence>
<dbReference type="EMBL" id="CP026652">
    <property type="protein sequence ID" value="AVH59710.1"/>
    <property type="molecule type" value="Genomic_DNA"/>
</dbReference>
<gene>
    <name evidence="2" type="ORF">C4B68_32600</name>
</gene>
<evidence type="ECO:0000313" key="2">
    <source>
        <dbReference type="EMBL" id="AVH59710.1"/>
    </source>
</evidence>
<evidence type="ECO:0000256" key="1">
    <source>
        <dbReference type="SAM" id="Phobius"/>
    </source>
</evidence>
<accession>A0ABM6SYC8</accession>
<keyword evidence="1" id="KW-0472">Membrane</keyword>
<keyword evidence="3" id="KW-1185">Reference proteome</keyword>
<sequence>MRLRRSERVQSRSRRSRRGCLHWYFQWFTVLFLGVTLVAGAAYRAYRARAGVAEEVVPASYA</sequence>
<feature type="transmembrane region" description="Helical" evidence="1">
    <location>
        <begin position="21"/>
        <end position="43"/>
    </location>
</feature>
<name>A0ABM6SYC8_9ACTN</name>
<organism evidence="2 3">
    <name type="scientific">Streptomyces dengpaensis</name>
    <dbReference type="NCBI Taxonomy" id="2049881"/>
    <lineage>
        <taxon>Bacteria</taxon>
        <taxon>Bacillati</taxon>
        <taxon>Actinomycetota</taxon>
        <taxon>Actinomycetes</taxon>
        <taxon>Kitasatosporales</taxon>
        <taxon>Streptomycetaceae</taxon>
        <taxon>Streptomyces</taxon>
    </lineage>
</organism>
<protein>
    <submittedName>
        <fullName evidence="2">Uncharacterized protein</fullName>
    </submittedName>
</protein>
<keyword evidence="1" id="KW-1133">Transmembrane helix</keyword>
<proteinExistence type="predicted"/>
<reference evidence="2 3" key="1">
    <citation type="submission" date="2018-02" db="EMBL/GenBank/DDBJ databases">
        <title>Complete genome sequence of Streptomyces dengpaensis, the producer of angucyclines.</title>
        <authorList>
            <person name="Yumei L."/>
        </authorList>
    </citation>
    <scope>NUCLEOTIDE SEQUENCE [LARGE SCALE GENOMIC DNA]</scope>
    <source>
        <strain evidence="2 3">XZHG99</strain>
    </source>
</reference>
<dbReference type="Proteomes" id="UP000238413">
    <property type="component" value="Chromosome"/>
</dbReference>
<keyword evidence="1" id="KW-0812">Transmembrane</keyword>